<organism evidence="1 2">
    <name type="scientific">Antarcticirhabdus aurantiaca</name>
    <dbReference type="NCBI Taxonomy" id="2606717"/>
    <lineage>
        <taxon>Bacteria</taxon>
        <taxon>Pseudomonadati</taxon>
        <taxon>Pseudomonadota</taxon>
        <taxon>Alphaproteobacteria</taxon>
        <taxon>Hyphomicrobiales</taxon>
        <taxon>Aurantimonadaceae</taxon>
        <taxon>Antarcticirhabdus</taxon>
    </lineage>
</organism>
<dbReference type="Proteomes" id="UP001163223">
    <property type="component" value="Chromosome"/>
</dbReference>
<sequence length="231" mass="25500">MSDRIIEDKPNAPGKPEMNPLLKLVLELGPILVFFFANLRGEQLIASFPALGVFGGPLLLANTLFMLATALSLAVSWSIMRTLPLMPLVSCGVVVVFGVAAIWLQDEVFVKMKPTIINGLFAAVLLGGLAFGKPLLGYVFDQAFKLDMEGWKKLSFRWGLFFVFLAILNEAVWRGADAHFALDTKAGDDFWVNFKLWGTMPITFIFTLFQFPLIKRHSLEPIGGPAEPPKA</sequence>
<gene>
    <name evidence="1" type="ORF">OXU80_05100</name>
</gene>
<proteinExistence type="predicted"/>
<evidence type="ECO:0000313" key="2">
    <source>
        <dbReference type="Proteomes" id="UP001163223"/>
    </source>
</evidence>
<reference evidence="1" key="1">
    <citation type="submission" date="2022-11" db="EMBL/GenBank/DDBJ databases">
        <title>beta-Carotene-producing bacterium, Jeongeuplla avenae sp. nov., alleviates the salt stress of Arabidopsis seedlings.</title>
        <authorList>
            <person name="Jiang L."/>
            <person name="Lee J."/>
        </authorList>
    </citation>
    <scope>NUCLEOTIDE SEQUENCE</scope>
    <source>
        <strain evidence="1">DY_R2A_6</strain>
    </source>
</reference>
<accession>A0ACD4NS35</accession>
<dbReference type="EMBL" id="CP113520">
    <property type="protein sequence ID" value="WAJ29614.1"/>
    <property type="molecule type" value="Genomic_DNA"/>
</dbReference>
<protein>
    <submittedName>
        <fullName evidence="1">Septation protein A</fullName>
    </submittedName>
</protein>
<name>A0ACD4NS35_9HYPH</name>
<keyword evidence="2" id="KW-1185">Reference proteome</keyword>
<evidence type="ECO:0000313" key="1">
    <source>
        <dbReference type="EMBL" id="WAJ29614.1"/>
    </source>
</evidence>